<organism evidence="3 4">
    <name type="scientific">Streptosporangium sandarakinum</name>
    <dbReference type="NCBI Taxonomy" id="1260955"/>
    <lineage>
        <taxon>Bacteria</taxon>
        <taxon>Bacillati</taxon>
        <taxon>Actinomycetota</taxon>
        <taxon>Actinomycetes</taxon>
        <taxon>Streptosporangiales</taxon>
        <taxon>Streptosporangiaceae</taxon>
        <taxon>Streptosporangium</taxon>
    </lineage>
</organism>
<gene>
    <name evidence="3" type="ORF">HDA43_005594</name>
</gene>
<feature type="domain" description="NAD(P)-binding" evidence="2">
    <location>
        <begin position="10"/>
        <end position="175"/>
    </location>
</feature>
<keyword evidence="1" id="KW-0521">NADP</keyword>
<dbReference type="Pfam" id="PF13460">
    <property type="entry name" value="NAD_binding_10"/>
    <property type="match status" value="1"/>
</dbReference>
<dbReference type="InterPro" id="IPR016040">
    <property type="entry name" value="NAD(P)-bd_dom"/>
</dbReference>
<dbReference type="Proteomes" id="UP000576393">
    <property type="component" value="Unassembled WGS sequence"/>
</dbReference>
<dbReference type="PANTHER" id="PTHR42748:SF3">
    <property type="entry name" value="BLL4366 PROTEIN"/>
    <property type="match status" value="1"/>
</dbReference>
<reference evidence="3 4" key="1">
    <citation type="submission" date="2020-07" db="EMBL/GenBank/DDBJ databases">
        <title>Sequencing the genomes of 1000 actinobacteria strains.</title>
        <authorList>
            <person name="Klenk H.-P."/>
        </authorList>
    </citation>
    <scope>NUCLEOTIDE SEQUENCE [LARGE SCALE GENOMIC DNA]</scope>
    <source>
        <strain evidence="3 4">DSM 45763</strain>
    </source>
</reference>
<comment type="caution">
    <text evidence="3">The sequence shown here is derived from an EMBL/GenBank/DDBJ whole genome shotgun (WGS) entry which is preliminary data.</text>
</comment>
<evidence type="ECO:0000256" key="1">
    <source>
        <dbReference type="ARBA" id="ARBA00022857"/>
    </source>
</evidence>
<protein>
    <submittedName>
        <fullName evidence="3">Uncharacterized protein YbjT (DUF2867 family)</fullName>
    </submittedName>
</protein>
<dbReference type="EMBL" id="JACCCO010000003">
    <property type="protein sequence ID" value="NYF43367.1"/>
    <property type="molecule type" value="Genomic_DNA"/>
</dbReference>
<dbReference type="AlphaFoldDB" id="A0A852V0F9"/>
<dbReference type="Gene3D" id="3.40.50.720">
    <property type="entry name" value="NAD(P)-binding Rossmann-like Domain"/>
    <property type="match status" value="1"/>
</dbReference>
<dbReference type="SUPFAM" id="SSF51735">
    <property type="entry name" value="NAD(P)-binding Rossmann-fold domains"/>
    <property type="match status" value="1"/>
</dbReference>
<keyword evidence="4" id="KW-1185">Reference proteome</keyword>
<dbReference type="InterPro" id="IPR051164">
    <property type="entry name" value="NmrA-like_oxidored"/>
</dbReference>
<accession>A0A852V0F9</accession>
<evidence type="ECO:0000313" key="3">
    <source>
        <dbReference type="EMBL" id="NYF43367.1"/>
    </source>
</evidence>
<proteinExistence type="predicted"/>
<name>A0A852V0F9_9ACTN</name>
<dbReference type="PANTHER" id="PTHR42748">
    <property type="entry name" value="NITROGEN METABOLITE REPRESSION PROTEIN NMRA FAMILY MEMBER"/>
    <property type="match status" value="1"/>
</dbReference>
<dbReference type="RefSeq" id="WP_218912659.1">
    <property type="nucleotide sequence ID" value="NZ_JACCCO010000003.1"/>
</dbReference>
<evidence type="ECO:0000259" key="2">
    <source>
        <dbReference type="Pfam" id="PF13460"/>
    </source>
</evidence>
<dbReference type="InterPro" id="IPR036291">
    <property type="entry name" value="NAD(P)-bd_dom_sf"/>
</dbReference>
<evidence type="ECO:0000313" key="4">
    <source>
        <dbReference type="Proteomes" id="UP000576393"/>
    </source>
</evidence>
<sequence>MPTVRVAVAGATGNIGALTATALERAGHHVIRVSRSLGVDLTTGDGLDAALTGVEVVVDATNCTATDRDEAVAYFGATTRNLLAAGERAGVRHHVLLSIAGVDRVEGNAHYAGKREQERLVAEGPVPWTIVPATQFHDFAAMVTSWTERDGAATVAPLLIQPIAPEDVADILAEIAVGAPQGRHPEIAGPEPQDLVDMARRTNDARGRVVELVPTWSSLFGPEMAGEVLLPRAGARIAPTTFDEWLAKQR</sequence>